<proteinExistence type="predicted"/>
<comment type="caution">
    <text evidence="1">The sequence shown here is derived from an EMBL/GenBank/DDBJ whole genome shotgun (WGS) entry which is preliminary data.</text>
</comment>
<organism evidence="1 2">
    <name type="scientific">Pseudomonas azadiae</name>
    <dbReference type="NCBI Taxonomy" id="2843612"/>
    <lineage>
        <taxon>Bacteria</taxon>
        <taxon>Pseudomonadati</taxon>
        <taxon>Pseudomonadota</taxon>
        <taxon>Gammaproteobacteria</taxon>
        <taxon>Pseudomonadales</taxon>
        <taxon>Pseudomonadaceae</taxon>
        <taxon>Pseudomonas</taxon>
    </lineage>
</organism>
<reference evidence="1" key="1">
    <citation type="submission" date="2021-06" db="EMBL/GenBank/DDBJ databases">
        <title>Updating the genus Pseudomonas: Description of 43 new species and partition of the Pseudomonas putida group.</title>
        <authorList>
            <person name="Girard L."/>
            <person name="Lood C."/>
            <person name="Vandamme P."/>
            <person name="Rokni-Zadeh H."/>
            <person name="Van Noort V."/>
            <person name="Hofte M."/>
            <person name="Lavigne R."/>
            <person name="De Mot R."/>
        </authorList>
    </citation>
    <scope>NUCLEOTIDE SEQUENCE</scope>
    <source>
        <strain evidence="1">SWRI103</strain>
    </source>
</reference>
<evidence type="ECO:0000313" key="2">
    <source>
        <dbReference type="Proteomes" id="UP001048976"/>
    </source>
</evidence>
<sequence>MIGDDRLLPKLYRGLAQGEKDLRKIGTDAQDMQDIEELGMLFTEMTQQSLDLSRKMSMASVLHGFENETFNYVLANSS</sequence>
<accession>A0ABS6NT07</accession>
<keyword evidence="2" id="KW-1185">Reference proteome</keyword>
<evidence type="ECO:0000313" key="1">
    <source>
        <dbReference type="EMBL" id="MBV4451351.1"/>
    </source>
</evidence>
<gene>
    <name evidence="1" type="ORF">KVG91_01870</name>
</gene>
<dbReference type="RefSeq" id="WP_169377494.1">
    <property type="nucleotide sequence ID" value="NZ_JAHSTY010000001.1"/>
</dbReference>
<dbReference type="Proteomes" id="UP001048976">
    <property type="component" value="Unassembled WGS sequence"/>
</dbReference>
<name>A0ABS6NT07_9PSED</name>
<protein>
    <submittedName>
        <fullName evidence="1">Uncharacterized protein</fullName>
    </submittedName>
</protein>
<dbReference type="EMBL" id="JAHSTY010000001">
    <property type="protein sequence ID" value="MBV4451351.1"/>
    <property type="molecule type" value="Genomic_DNA"/>
</dbReference>